<keyword evidence="5" id="KW-1185">Reference proteome</keyword>
<dbReference type="Proteomes" id="UP000014104">
    <property type="component" value="Unassembled WGS sequence"/>
</dbReference>
<dbReference type="EMBL" id="AHYV01000016">
    <property type="protein sequence ID" value="EOT46101.1"/>
    <property type="molecule type" value="Genomic_DNA"/>
</dbReference>
<reference evidence="3 5" key="1">
    <citation type="submission" date="2013-03" db="EMBL/GenBank/DDBJ databases">
        <title>The Genome Sequence of Enterococcus avium ATCC_14025 (Illumina only assembly).</title>
        <authorList>
            <consortium name="The Broad Institute Genomics Platform"/>
            <consortium name="The Broad Institute Genome Sequencing Center for Infectious Disease"/>
            <person name="Earl A."/>
            <person name="Russ C."/>
            <person name="Gilmore M."/>
            <person name="Surin D."/>
            <person name="Walker B."/>
            <person name="Young S."/>
            <person name="Zeng Q."/>
            <person name="Gargeya S."/>
            <person name="Fitzgerald M."/>
            <person name="Haas B."/>
            <person name="Abouelleil A."/>
            <person name="Allen A.W."/>
            <person name="Alvarado L."/>
            <person name="Arachchi H.M."/>
            <person name="Berlin A.M."/>
            <person name="Chapman S.B."/>
            <person name="Gainer-Dewar J."/>
            <person name="Goldberg J."/>
            <person name="Griggs A."/>
            <person name="Gujja S."/>
            <person name="Hansen M."/>
            <person name="Howarth C."/>
            <person name="Imamovic A."/>
            <person name="Ireland A."/>
            <person name="Larimer J."/>
            <person name="McCowan C."/>
            <person name="Murphy C."/>
            <person name="Pearson M."/>
            <person name="Poon T.W."/>
            <person name="Priest M."/>
            <person name="Roberts A."/>
            <person name="Saif S."/>
            <person name="Shea T."/>
            <person name="Sisk P."/>
            <person name="Sykes S."/>
            <person name="Wortman J."/>
            <person name="Nusbaum C."/>
            <person name="Birren B."/>
        </authorList>
    </citation>
    <scope>NUCLEOTIDE SEQUENCE [LARGE SCALE GENOMIC DNA]</scope>
    <source>
        <strain evidence="3 5">ATCC 14025</strain>
    </source>
</reference>
<evidence type="ECO:0008006" key="7">
    <source>
        <dbReference type="Google" id="ProtNLM"/>
    </source>
</evidence>
<evidence type="ECO:0000256" key="1">
    <source>
        <dbReference type="ARBA" id="ARBA00022933"/>
    </source>
</evidence>
<keyword evidence="2" id="KW-0560">Oxidoreductase</keyword>
<organism evidence="4 6">
    <name type="scientific">Enterococcus avium ATCC 14025</name>
    <dbReference type="NCBI Taxonomy" id="1140002"/>
    <lineage>
        <taxon>Bacteria</taxon>
        <taxon>Bacillati</taxon>
        <taxon>Bacillota</taxon>
        <taxon>Bacilli</taxon>
        <taxon>Lactobacillales</taxon>
        <taxon>Enterococcaceae</taxon>
        <taxon>Enterococcus</taxon>
    </lineage>
</organism>
<dbReference type="Proteomes" id="UP000014107">
    <property type="component" value="Unassembled WGS sequence"/>
</dbReference>
<accession>A0AAV3IUK7</accession>
<proteinExistence type="predicted"/>
<gene>
    <name evidence="4" type="ORF">I570_04208</name>
    <name evidence="3" type="ORF">OMU_01957</name>
</gene>
<sequence length="347" mass="37634">MTKFKVVHYINQFYAGIGGEEKADIQPFSKAEVVGPGLAFMNSFGDEAEIVGTVVCGDSFFNENLDSAKKDVLDRIKQFEPDIVIAGPAFNAGRYGIACGEVAQAVMSELGIPAVTGMYEENPGVEMYKKAAYIVPTRNSAAGMRKAVPVIASLALKLLKKEQVSPEADNYFVRYRKNFQDEKRGSARAVEMLVRKLKDEEFTTEYPMPEFDNVAPATAISDLSKARIALVTSGGIVPKGNPDRIESSSASKYGTYSLENVDTLTADSYETAHGGYDPVYANQDPNRVLPLDIVREMEKEGVIGSLHNYFYTTVGNGTAVANAKKYAAEIAQKLVADGVDAVILTST</sequence>
<comment type="caution">
    <text evidence="4">The sequence shown here is derived from an EMBL/GenBank/DDBJ whole genome shotgun (WGS) entry which is preliminary data.</text>
</comment>
<keyword evidence="1" id="KW-0712">Selenocysteine</keyword>
<dbReference type="NCBIfam" id="TIGR01918">
    <property type="entry name" value="various_sel_PB"/>
    <property type="match status" value="1"/>
</dbReference>
<dbReference type="InterPro" id="IPR010187">
    <property type="entry name" value="Various_sel_PB"/>
</dbReference>
<evidence type="ECO:0000313" key="4">
    <source>
        <dbReference type="EMBL" id="EOU17058.1"/>
    </source>
</evidence>
<evidence type="ECO:0000313" key="6">
    <source>
        <dbReference type="Proteomes" id="UP000014107"/>
    </source>
</evidence>
<protein>
    <recommendedName>
        <fullName evidence="7">Glycine reductase complex component B subunit gamma</fullName>
    </recommendedName>
</protein>
<dbReference type="AlphaFoldDB" id="A0AAV3IUK7"/>
<name>A0AAV3IUK7_ENTAV</name>
<evidence type="ECO:0000256" key="2">
    <source>
        <dbReference type="ARBA" id="ARBA00023002"/>
    </source>
</evidence>
<dbReference type="Pfam" id="PF07355">
    <property type="entry name" value="GRDB"/>
    <property type="match status" value="1"/>
</dbReference>
<evidence type="ECO:0000313" key="5">
    <source>
        <dbReference type="Proteomes" id="UP000014104"/>
    </source>
</evidence>
<dbReference type="GO" id="GO:0050485">
    <property type="term" value="F:oxidoreductase activity, acting on X-H and Y-H to form an X-Y bond, with a disulfide as acceptor"/>
    <property type="evidence" value="ECO:0007669"/>
    <property type="project" value="InterPro"/>
</dbReference>
<evidence type="ECO:0000313" key="3">
    <source>
        <dbReference type="EMBL" id="EOT46101.1"/>
    </source>
</evidence>
<dbReference type="EMBL" id="ASWL01000008">
    <property type="protein sequence ID" value="EOU17058.1"/>
    <property type="molecule type" value="Genomic_DNA"/>
</dbReference>
<reference evidence="4 6" key="2">
    <citation type="submission" date="2013-03" db="EMBL/GenBank/DDBJ databases">
        <title>The Genome Sequence of Enterococcus avium ATCC_14025 (PacBio/Illumina hybrid assembly).</title>
        <authorList>
            <consortium name="The Broad Institute Genomics Platform"/>
            <consortium name="The Broad Institute Genome Sequencing Center for Infectious Disease"/>
            <person name="Earl A."/>
            <person name="Russ C."/>
            <person name="Gilmore M."/>
            <person name="Surin D."/>
            <person name="Walker B."/>
            <person name="Young S."/>
            <person name="Zeng Q."/>
            <person name="Gargeya S."/>
            <person name="Fitzgerald M."/>
            <person name="Haas B."/>
            <person name="Abouelleil A."/>
            <person name="Allen A.W."/>
            <person name="Alvarado L."/>
            <person name="Arachchi H.M."/>
            <person name="Berlin A.M."/>
            <person name="Chapman S.B."/>
            <person name="Gainer-Dewar J."/>
            <person name="Goldberg J."/>
            <person name="Griggs A."/>
            <person name="Gujja S."/>
            <person name="Hansen M."/>
            <person name="Howarth C."/>
            <person name="Imamovic A."/>
            <person name="Ireland A."/>
            <person name="Larimer J."/>
            <person name="McCowan C."/>
            <person name="Murphy C."/>
            <person name="Pearson M."/>
            <person name="Poon T.W."/>
            <person name="Priest M."/>
            <person name="Roberts A."/>
            <person name="Saif S."/>
            <person name="Shea T."/>
            <person name="Sisk P."/>
            <person name="Sykes S."/>
            <person name="Wortman J."/>
            <person name="Nusbaum C."/>
            <person name="Birren B."/>
        </authorList>
    </citation>
    <scope>NUCLEOTIDE SEQUENCE [LARGE SCALE GENOMIC DNA]</scope>
    <source>
        <strain evidence="4 6">ATCC 14025</strain>
    </source>
</reference>